<dbReference type="Pfam" id="PF00076">
    <property type="entry name" value="RRM_1"/>
    <property type="match status" value="3"/>
</dbReference>
<dbReference type="PANTHER" id="PTHR48036">
    <property type="entry name" value="SPLICING FACTOR (PAD-1), PUTATIVE (AFU_ORTHOLOGUE AFUA_1G15810)-RELATED"/>
    <property type="match status" value="1"/>
</dbReference>
<keyword evidence="2" id="KW-0677">Repeat</keyword>
<feature type="region of interest" description="Disordered" evidence="5">
    <location>
        <begin position="580"/>
        <end position="802"/>
    </location>
</feature>
<feature type="compositionally biased region" description="Polar residues" evidence="5">
    <location>
        <begin position="498"/>
        <end position="519"/>
    </location>
</feature>
<keyword evidence="3 4" id="KW-0694">RNA-binding</keyword>
<evidence type="ECO:0000313" key="8">
    <source>
        <dbReference type="Proteomes" id="UP000789375"/>
    </source>
</evidence>
<proteinExistence type="predicted"/>
<name>A0A9N9CZU3_FUNMO</name>
<feature type="domain" description="RRM" evidence="6">
    <location>
        <begin position="342"/>
        <end position="425"/>
    </location>
</feature>
<evidence type="ECO:0000259" key="6">
    <source>
        <dbReference type="PROSITE" id="PS50102"/>
    </source>
</evidence>
<dbReference type="GO" id="GO:0006397">
    <property type="term" value="P:mRNA processing"/>
    <property type="evidence" value="ECO:0007669"/>
    <property type="project" value="InterPro"/>
</dbReference>
<keyword evidence="8" id="KW-1185">Reference proteome</keyword>
<feature type="compositionally biased region" description="Basic and acidic residues" evidence="5">
    <location>
        <begin position="661"/>
        <end position="683"/>
    </location>
</feature>
<dbReference type="SMART" id="SM00360">
    <property type="entry name" value="RRM"/>
    <property type="match status" value="3"/>
</dbReference>
<dbReference type="CDD" id="cd12283">
    <property type="entry name" value="RRM1_RBM39_like"/>
    <property type="match status" value="1"/>
</dbReference>
<dbReference type="Proteomes" id="UP000789375">
    <property type="component" value="Unassembled WGS sequence"/>
</dbReference>
<feature type="compositionally biased region" description="Polar residues" evidence="5">
    <location>
        <begin position="1206"/>
        <end position="1219"/>
    </location>
</feature>
<feature type="region of interest" description="Disordered" evidence="5">
    <location>
        <begin position="815"/>
        <end position="875"/>
    </location>
</feature>
<feature type="region of interest" description="Disordered" evidence="5">
    <location>
        <begin position="1"/>
        <end position="81"/>
    </location>
</feature>
<evidence type="ECO:0000256" key="2">
    <source>
        <dbReference type="ARBA" id="ARBA00022737"/>
    </source>
</evidence>
<evidence type="ECO:0000256" key="3">
    <source>
        <dbReference type="ARBA" id="ARBA00022884"/>
    </source>
</evidence>
<feature type="region of interest" description="Disordered" evidence="5">
    <location>
        <begin position="493"/>
        <end position="542"/>
    </location>
</feature>
<feature type="compositionally biased region" description="Basic and acidic residues" evidence="5">
    <location>
        <begin position="580"/>
        <end position="597"/>
    </location>
</feature>
<dbReference type="InterPro" id="IPR046784">
    <property type="entry name" value="Eap1"/>
</dbReference>
<keyword evidence="1" id="KW-0597">Phosphoprotein</keyword>
<dbReference type="InterPro" id="IPR029123">
    <property type="entry name" value="RBM39_linker"/>
</dbReference>
<feature type="compositionally biased region" description="Basic and acidic residues" evidence="5">
    <location>
        <begin position="713"/>
        <end position="731"/>
    </location>
</feature>
<feature type="compositionally biased region" description="Polar residues" evidence="5">
    <location>
        <begin position="862"/>
        <end position="874"/>
    </location>
</feature>
<dbReference type="PROSITE" id="PS50102">
    <property type="entry name" value="RRM"/>
    <property type="match status" value="3"/>
</dbReference>
<dbReference type="SUPFAM" id="SSF54928">
    <property type="entry name" value="RNA-binding domain, RBD"/>
    <property type="match status" value="2"/>
</dbReference>
<feature type="compositionally biased region" description="Low complexity" evidence="5">
    <location>
        <begin position="845"/>
        <end position="857"/>
    </location>
</feature>
<evidence type="ECO:0000313" key="7">
    <source>
        <dbReference type="EMBL" id="CAG8617933.1"/>
    </source>
</evidence>
<dbReference type="NCBIfam" id="TIGR01622">
    <property type="entry name" value="SF-CC1"/>
    <property type="match status" value="1"/>
</dbReference>
<feature type="compositionally biased region" description="Low complexity" evidence="5">
    <location>
        <begin position="1179"/>
        <end position="1197"/>
    </location>
</feature>
<feature type="compositionally biased region" description="Basic and acidic residues" evidence="5">
    <location>
        <begin position="30"/>
        <end position="44"/>
    </location>
</feature>
<evidence type="ECO:0000256" key="1">
    <source>
        <dbReference type="ARBA" id="ARBA00022553"/>
    </source>
</evidence>
<dbReference type="Pfam" id="PF15519">
    <property type="entry name" value="RBM39linker"/>
    <property type="match status" value="1"/>
</dbReference>
<dbReference type="Gene3D" id="3.30.70.330">
    <property type="match status" value="3"/>
</dbReference>
<comment type="caution">
    <text evidence="7">The sequence shown here is derived from an EMBL/GenBank/DDBJ whole genome shotgun (WGS) entry which is preliminary data.</text>
</comment>
<reference evidence="7" key="1">
    <citation type="submission" date="2021-06" db="EMBL/GenBank/DDBJ databases">
        <authorList>
            <person name="Kallberg Y."/>
            <person name="Tangrot J."/>
            <person name="Rosling A."/>
        </authorList>
    </citation>
    <scope>NUCLEOTIDE SEQUENCE</scope>
    <source>
        <strain evidence="7">87-6 pot B 2015</strain>
    </source>
</reference>
<sequence length="1411" mass="157296">MTDDLDVEAMLEAPFRKGQENNEINAINGKTEKHHKEDRKSEERRRHRSSSRTSSHRQRSQSRSRRSRRSRSRSRVHRKRRNDEGVELVLVKEEGEAVVHVEEVAVEDEEERDKRTVFVMQLAARLRSRELADFFATVGKVRDAKIIADRISRRSKGVGYVEFYDEESVPKALALTGQKLLGIPVIVQLTEAEKNRQARLAEQALYVGSVHFNLTEDDLRQVFEPFGPLEFVNLHKDPETGRSRGFAFIQYKNPEDAKQALEKMNGFELAGRTIKVGLVTDKSNGMNLNLDDGDVAGLALNAQSRVELMQKLARDTDLIAPAATPVQPEPPRPVQPRVNPTRNVLLKNMFNPEEETESNWAEELEEDVKGECVKYGPVVHISVDRESAGDIYMKFDSVSSAQAAVNGLNGRWFGGNQISAVFILDMFYNEGNNDLPSYEGEVFAFYVRPGRTVEKAMQEHVKLEGLKAKVLITPRKHTSISFTFAEFQMPDVEDSKLDSNGSSNQTSADSPKSDINIQTPVVELDNKKDPDDAKNEEKKKEAKSVLRYTKVQLLALRDSPLVKKPDALPPISVWFGEQTKKEKKVGADGAVETDKSKNNNALGSELNKPKDDSLGIPKSPLLGVSKSPNGSAPTSPKPSDKIVLGPPKWNFASSSVGGLKVVEEKTAPSRTGRSDGMRQRQVVEDLSYMRTGKDYEPRAPRGPSGGRGFIGREALREHRTLTEKTTKESVGHTHGTHGRGFGNLRSHDTSRSIRREGIGGKEHSGRNISRYQHVEDRETPEWMNYNPQTDEDTKHFDNGETSDKTMFDLQAWKVQMKEKDREQRERNEKEKTKERKETSEKGRARSISRADSSISWRPGNKTVPTEETNNASNNKVKEIVQEGSKEKNSTNFDDSSPSLNLADVDQLFGPGGMELNVKEHSGSSAFNKFLFQHELAMTEDNGPKTGTGSHIETTIPREQGTSRFARFFSHSTEENIQENDHMERPSTFQVSPQNLPVSNEMLKPGPISLDTLFQSQVATPSTTASISPRIAPSEGIRILPGMLTEEEVLQTLGAKPPLKPELKERNSEDEAAMFKIYAALKKGPSTSDLPSQLSHNVPISSSHQSVQFQHSAITNSGLPFNDPSIISAQKPTTINKTNIPPQKVDMSNRHLGISELAPNDPVKKVNMLFGGNVPTSVYRQLSSRSDNSSRESSTASSPALKFNPKPNISNFPHSPQSSAIVPDLHASVYKTSSPRSPIISQSQNPSQYHNIVPPYSNGQNNPQHSHHRQEFPLPVGRNIPVDQLFNMIPQPPRNIPQQIHPQFQQPPLTSSMPPQIPFGYQHDRYPQQLQFSGPPPIPPQHISVHHHPGLLPPGTEALFANMHGYAQFIPNLVNNAIAPHTIPGIPNNTNMQQRGMMTLEEIERRGGLGGR</sequence>
<feature type="domain" description="RRM" evidence="6">
    <location>
        <begin position="115"/>
        <end position="192"/>
    </location>
</feature>
<accession>A0A9N9CZU3</accession>
<dbReference type="InterPro" id="IPR006509">
    <property type="entry name" value="RBM39_SF"/>
</dbReference>
<feature type="compositionally biased region" description="Polar residues" evidence="5">
    <location>
        <begin position="1124"/>
        <end position="1140"/>
    </location>
</feature>
<feature type="compositionally biased region" description="Basic and acidic residues" evidence="5">
    <location>
        <begin position="791"/>
        <end position="802"/>
    </location>
</feature>
<protein>
    <submittedName>
        <fullName evidence="7">3348_t:CDS:1</fullName>
    </submittedName>
</protein>
<dbReference type="CDD" id="cd12285">
    <property type="entry name" value="RRM3_RBM39_like"/>
    <property type="match status" value="1"/>
</dbReference>
<feature type="region of interest" description="Disordered" evidence="5">
    <location>
        <begin position="1124"/>
        <end position="1147"/>
    </location>
</feature>
<dbReference type="Pfam" id="PF20566">
    <property type="entry name" value="Eap1"/>
    <property type="match status" value="1"/>
</dbReference>
<organism evidence="7 8">
    <name type="scientific">Funneliformis mosseae</name>
    <name type="common">Endomycorrhizal fungus</name>
    <name type="synonym">Glomus mosseae</name>
    <dbReference type="NCBI Taxonomy" id="27381"/>
    <lineage>
        <taxon>Eukaryota</taxon>
        <taxon>Fungi</taxon>
        <taxon>Fungi incertae sedis</taxon>
        <taxon>Mucoromycota</taxon>
        <taxon>Glomeromycotina</taxon>
        <taxon>Glomeromycetes</taxon>
        <taxon>Glomerales</taxon>
        <taxon>Glomeraceae</taxon>
        <taxon>Funneliformis</taxon>
    </lineage>
</organism>
<feature type="compositionally biased region" description="Basic and acidic residues" evidence="5">
    <location>
        <begin position="815"/>
        <end position="843"/>
    </location>
</feature>
<dbReference type="CDD" id="cd12284">
    <property type="entry name" value="RRM2_RBM23_RBM39"/>
    <property type="match status" value="1"/>
</dbReference>
<feature type="domain" description="RRM" evidence="6">
    <location>
        <begin position="203"/>
        <end position="281"/>
    </location>
</feature>
<dbReference type="EMBL" id="CAJVPP010003005">
    <property type="protein sequence ID" value="CAG8617933.1"/>
    <property type="molecule type" value="Genomic_DNA"/>
</dbReference>
<dbReference type="GO" id="GO:0003723">
    <property type="term" value="F:RNA binding"/>
    <property type="evidence" value="ECO:0007669"/>
    <property type="project" value="UniProtKB-UniRule"/>
</dbReference>
<dbReference type="InterPro" id="IPR003954">
    <property type="entry name" value="RRM_euk-type"/>
</dbReference>
<dbReference type="InterPro" id="IPR012677">
    <property type="entry name" value="Nucleotide-bd_a/b_plait_sf"/>
</dbReference>
<evidence type="ECO:0000256" key="5">
    <source>
        <dbReference type="SAM" id="MobiDB-lite"/>
    </source>
</evidence>
<evidence type="ECO:0000256" key="4">
    <source>
        <dbReference type="PROSITE-ProRule" id="PRU00176"/>
    </source>
</evidence>
<feature type="compositionally biased region" description="Basic residues" evidence="5">
    <location>
        <begin position="45"/>
        <end position="80"/>
    </location>
</feature>
<dbReference type="GO" id="GO:0005634">
    <property type="term" value="C:nucleus"/>
    <property type="evidence" value="ECO:0007669"/>
    <property type="project" value="InterPro"/>
</dbReference>
<feature type="compositionally biased region" description="Basic and acidic residues" evidence="5">
    <location>
        <begin position="745"/>
        <end position="765"/>
    </location>
</feature>
<dbReference type="InterPro" id="IPR000504">
    <property type="entry name" value="RRM_dom"/>
</dbReference>
<feature type="compositionally biased region" description="Low complexity" evidence="5">
    <location>
        <begin position="1232"/>
        <end position="1247"/>
    </location>
</feature>
<feature type="region of interest" description="Disordered" evidence="5">
    <location>
        <begin position="1179"/>
        <end position="1269"/>
    </location>
</feature>
<gene>
    <name evidence="7" type="ORF">FMOSSE_LOCUS9819</name>
</gene>
<dbReference type="SMART" id="SM00361">
    <property type="entry name" value="RRM_1"/>
    <property type="match status" value="2"/>
</dbReference>
<feature type="compositionally biased region" description="Basic and acidic residues" evidence="5">
    <location>
        <begin position="524"/>
        <end position="542"/>
    </location>
</feature>
<dbReference type="InterPro" id="IPR035979">
    <property type="entry name" value="RBD_domain_sf"/>
</dbReference>